<evidence type="ECO:0000313" key="1">
    <source>
        <dbReference type="EMBL" id="KAJ4161689.1"/>
    </source>
</evidence>
<name>A0A9W8QJP0_AKAMU</name>
<dbReference type="EMBL" id="JAJHUN010000002">
    <property type="protein sequence ID" value="KAJ4161689.1"/>
    <property type="molecule type" value="Genomic_DNA"/>
</dbReference>
<dbReference type="KEGG" id="amus:LMH87_007713"/>
<organism evidence="1 2">
    <name type="scientific">Akanthomyces muscarius</name>
    <name type="common">Entomopathogenic fungus</name>
    <name type="synonym">Lecanicillium muscarium</name>
    <dbReference type="NCBI Taxonomy" id="2231603"/>
    <lineage>
        <taxon>Eukaryota</taxon>
        <taxon>Fungi</taxon>
        <taxon>Dikarya</taxon>
        <taxon>Ascomycota</taxon>
        <taxon>Pezizomycotina</taxon>
        <taxon>Sordariomycetes</taxon>
        <taxon>Hypocreomycetidae</taxon>
        <taxon>Hypocreales</taxon>
        <taxon>Cordycipitaceae</taxon>
        <taxon>Akanthomyces</taxon>
    </lineage>
</organism>
<proteinExistence type="predicted"/>
<dbReference type="GeneID" id="80894872"/>
<keyword evidence="2" id="KW-1185">Reference proteome</keyword>
<gene>
    <name evidence="1" type="ORF">LMH87_007713</name>
</gene>
<dbReference type="AlphaFoldDB" id="A0A9W8QJP0"/>
<accession>A0A9W8QJP0</accession>
<dbReference type="Proteomes" id="UP001144673">
    <property type="component" value="Unassembled WGS sequence"/>
</dbReference>
<protein>
    <submittedName>
        <fullName evidence="1">Uncharacterized protein</fullName>
    </submittedName>
</protein>
<comment type="caution">
    <text evidence="1">The sequence shown here is derived from an EMBL/GenBank/DDBJ whole genome shotgun (WGS) entry which is preliminary data.</text>
</comment>
<dbReference type="RefSeq" id="XP_056058073.1">
    <property type="nucleotide sequence ID" value="XM_056199643.1"/>
</dbReference>
<sequence length="84" mass="8942">MCSQPRFLASWRRGVRAHDTSRSFTFGLSTQSVSSSQGLPSANVSVLSGNPYATATSSPLTRRHFSSVFLCHATPVVANVADAL</sequence>
<evidence type="ECO:0000313" key="2">
    <source>
        <dbReference type="Proteomes" id="UP001144673"/>
    </source>
</evidence>
<reference evidence="1" key="1">
    <citation type="journal article" date="2023" name="Access Microbiol">
        <title>De-novo genome assembly for Akanthomyces muscarius, a biocontrol agent of insect agricultural pests.</title>
        <authorList>
            <person name="Erdos Z."/>
            <person name="Studholme D.J."/>
            <person name="Raymond B."/>
            <person name="Sharma M."/>
        </authorList>
    </citation>
    <scope>NUCLEOTIDE SEQUENCE</scope>
    <source>
        <strain evidence="1">Ve6</strain>
    </source>
</reference>